<accession>A0ABZ2KP53</accession>
<feature type="compositionally biased region" description="Polar residues" evidence="1">
    <location>
        <begin position="36"/>
        <end position="46"/>
    </location>
</feature>
<dbReference type="RefSeq" id="WP_394850486.1">
    <property type="nucleotide sequence ID" value="NZ_CP089982.1"/>
</dbReference>
<name>A0ABZ2KP53_9BACT</name>
<feature type="chain" id="PRO_5046606635" description="Lipoprotein" evidence="2">
    <location>
        <begin position="21"/>
        <end position="89"/>
    </location>
</feature>
<evidence type="ECO:0000313" key="4">
    <source>
        <dbReference type="Proteomes" id="UP001379533"/>
    </source>
</evidence>
<feature type="compositionally biased region" description="Polar residues" evidence="1">
    <location>
        <begin position="68"/>
        <end position="89"/>
    </location>
</feature>
<evidence type="ECO:0000256" key="2">
    <source>
        <dbReference type="SAM" id="SignalP"/>
    </source>
</evidence>
<keyword evidence="2" id="KW-0732">Signal</keyword>
<proteinExistence type="predicted"/>
<evidence type="ECO:0000313" key="3">
    <source>
        <dbReference type="EMBL" id="WXA99844.1"/>
    </source>
</evidence>
<reference evidence="3 4" key="1">
    <citation type="submission" date="2021-12" db="EMBL/GenBank/DDBJ databases">
        <title>Discovery of the Pendulisporaceae a myxobacterial family with distinct sporulation behavior and unique specialized metabolism.</title>
        <authorList>
            <person name="Garcia R."/>
            <person name="Popoff A."/>
            <person name="Bader C.D."/>
            <person name="Loehr J."/>
            <person name="Walesch S."/>
            <person name="Walt C."/>
            <person name="Boldt J."/>
            <person name="Bunk B."/>
            <person name="Haeckl F.J.F.P.J."/>
            <person name="Gunesch A.P."/>
            <person name="Birkelbach J."/>
            <person name="Nuebel U."/>
            <person name="Pietschmann T."/>
            <person name="Bach T."/>
            <person name="Mueller R."/>
        </authorList>
    </citation>
    <scope>NUCLEOTIDE SEQUENCE [LARGE SCALE GENOMIC DNA]</scope>
    <source>
        <strain evidence="3 4">MSr12523</strain>
    </source>
</reference>
<dbReference type="PROSITE" id="PS51257">
    <property type="entry name" value="PROKAR_LIPOPROTEIN"/>
    <property type="match status" value="1"/>
</dbReference>
<gene>
    <name evidence="3" type="ORF">LZC95_23890</name>
</gene>
<feature type="signal peptide" evidence="2">
    <location>
        <begin position="1"/>
        <end position="20"/>
    </location>
</feature>
<sequence>MVSFRTASIALVALGLMACASEGRQPRTAYDPSASYDPSSLYTPSPNYRPLAVNPPTTVTGVPGNDGIPSSTNCTETAAATSANRRLCP</sequence>
<dbReference type="Proteomes" id="UP001379533">
    <property type="component" value="Chromosome"/>
</dbReference>
<evidence type="ECO:0000256" key="1">
    <source>
        <dbReference type="SAM" id="MobiDB-lite"/>
    </source>
</evidence>
<keyword evidence="4" id="KW-1185">Reference proteome</keyword>
<organism evidence="3 4">
    <name type="scientific">Pendulispora brunnea</name>
    <dbReference type="NCBI Taxonomy" id="2905690"/>
    <lineage>
        <taxon>Bacteria</taxon>
        <taxon>Pseudomonadati</taxon>
        <taxon>Myxococcota</taxon>
        <taxon>Myxococcia</taxon>
        <taxon>Myxococcales</taxon>
        <taxon>Sorangiineae</taxon>
        <taxon>Pendulisporaceae</taxon>
        <taxon>Pendulispora</taxon>
    </lineage>
</organism>
<protein>
    <recommendedName>
        <fullName evidence="5">Lipoprotein</fullName>
    </recommendedName>
</protein>
<feature type="region of interest" description="Disordered" evidence="1">
    <location>
        <begin position="24"/>
        <end position="89"/>
    </location>
</feature>
<evidence type="ECO:0008006" key="5">
    <source>
        <dbReference type="Google" id="ProtNLM"/>
    </source>
</evidence>
<dbReference type="EMBL" id="CP089982">
    <property type="protein sequence ID" value="WXA99844.1"/>
    <property type="molecule type" value="Genomic_DNA"/>
</dbReference>